<organism evidence="1">
    <name type="scientific">hydrocarbon metagenome</name>
    <dbReference type="NCBI Taxonomy" id="938273"/>
    <lineage>
        <taxon>unclassified sequences</taxon>
        <taxon>metagenomes</taxon>
        <taxon>ecological metagenomes</taxon>
    </lineage>
</organism>
<sequence>MMEIYRILDDLESMVKDAKKMPLSSGKIIIDSNDFLDRVDRIRAIMPEELETARLVISEKERIIKEACHQADQYVDESRDKVARMVDDNEITRNAVKVAEDIVNRSEEVASDIRKEANEYAKQILTHVEMVLNRSLDTISQGKDELRREIEKGAI</sequence>
<reference evidence="1" key="1">
    <citation type="journal article" date="2015" name="Proc. Natl. Acad. Sci. U.S.A.">
        <title>Networks of energetic and metabolic interactions define dynamics in microbial communities.</title>
        <authorList>
            <person name="Embree M."/>
            <person name="Liu J.K."/>
            <person name="Al-Bassam M.M."/>
            <person name="Zengler K."/>
        </authorList>
    </citation>
    <scope>NUCLEOTIDE SEQUENCE</scope>
</reference>
<dbReference type="EMBL" id="LNQE01001895">
    <property type="protein sequence ID" value="KUG03087.1"/>
    <property type="molecule type" value="Genomic_DNA"/>
</dbReference>
<protein>
    <submittedName>
        <fullName evidence="1">Archaeal/vacuolar-type h+-atpase subunit h</fullName>
    </submittedName>
</protein>
<proteinExistence type="predicted"/>
<accession>A0A0W8E339</accession>
<evidence type="ECO:0000313" key="1">
    <source>
        <dbReference type="EMBL" id="KUG03087.1"/>
    </source>
</evidence>
<name>A0A0W8E339_9ZZZZ</name>
<gene>
    <name evidence="1" type="ORF">ASZ90_019548</name>
</gene>
<comment type="caution">
    <text evidence="1">The sequence shown here is derived from an EMBL/GenBank/DDBJ whole genome shotgun (WGS) entry which is preliminary data.</text>
</comment>
<dbReference type="AlphaFoldDB" id="A0A0W8E339"/>